<dbReference type="Proteomes" id="UP001552299">
    <property type="component" value="Unassembled WGS sequence"/>
</dbReference>
<sequence>MLTTNLIYKSKILLEIYEELREGRMLKTKTLHPANSIYETMRSTNRRFHFSQYHRCESGHIGIITLWEQTLTWILSMEMINSVSAYKITDPVPLEVLALDDHSVATDIGATFSFR</sequence>
<organism evidence="1 2">
    <name type="scientific">Dendrobium thyrsiflorum</name>
    <name type="common">Pinecone-like raceme dendrobium</name>
    <name type="synonym">Orchid</name>
    <dbReference type="NCBI Taxonomy" id="117978"/>
    <lineage>
        <taxon>Eukaryota</taxon>
        <taxon>Viridiplantae</taxon>
        <taxon>Streptophyta</taxon>
        <taxon>Embryophyta</taxon>
        <taxon>Tracheophyta</taxon>
        <taxon>Spermatophyta</taxon>
        <taxon>Magnoliopsida</taxon>
        <taxon>Liliopsida</taxon>
        <taxon>Asparagales</taxon>
        <taxon>Orchidaceae</taxon>
        <taxon>Epidendroideae</taxon>
        <taxon>Malaxideae</taxon>
        <taxon>Dendrobiinae</taxon>
        <taxon>Dendrobium</taxon>
    </lineage>
</organism>
<proteinExistence type="predicted"/>
<gene>
    <name evidence="1" type="ORF">M5K25_016452</name>
</gene>
<keyword evidence="2" id="KW-1185">Reference proteome</keyword>
<protein>
    <submittedName>
        <fullName evidence="1">Uncharacterized protein</fullName>
    </submittedName>
</protein>
<reference evidence="1 2" key="1">
    <citation type="journal article" date="2024" name="Plant Biotechnol. J.">
        <title>Dendrobium thyrsiflorum genome and its molecular insights into genes involved in important horticultural traits.</title>
        <authorList>
            <person name="Chen B."/>
            <person name="Wang J.Y."/>
            <person name="Zheng P.J."/>
            <person name="Li K.L."/>
            <person name="Liang Y.M."/>
            <person name="Chen X.F."/>
            <person name="Zhang C."/>
            <person name="Zhao X."/>
            <person name="He X."/>
            <person name="Zhang G.Q."/>
            <person name="Liu Z.J."/>
            <person name="Xu Q."/>
        </authorList>
    </citation>
    <scope>NUCLEOTIDE SEQUENCE [LARGE SCALE GENOMIC DNA]</scope>
    <source>
        <strain evidence="1">GZMU011</strain>
    </source>
</reference>
<evidence type="ECO:0000313" key="1">
    <source>
        <dbReference type="EMBL" id="KAL0913023.1"/>
    </source>
</evidence>
<dbReference type="EMBL" id="JANQDX010000013">
    <property type="protein sequence ID" value="KAL0913023.1"/>
    <property type="molecule type" value="Genomic_DNA"/>
</dbReference>
<name>A0ABD0UJT8_DENTH</name>
<evidence type="ECO:0000313" key="2">
    <source>
        <dbReference type="Proteomes" id="UP001552299"/>
    </source>
</evidence>
<comment type="caution">
    <text evidence="1">The sequence shown here is derived from an EMBL/GenBank/DDBJ whole genome shotgun (WGS) entry which is preliminary data.</text>
</comment>
<dbReference type="AlphaFoldDB" id="A0ABD0UJT8"/>
<accession>A0ABD0UJT8</accession>